<dbReference type="AlphaFoldDB" id="A0A5P1E206"/>
<protein>
    <submittedName>
        <fullName evidence="2">Uncharacterized protein</fullName>
    </submittedName>
</protein>
<keyword evidence="3" id="KW-1185">Reference proteome</keyword>
<feature type="compositionally biased region" description="Basic and acidic residues" evidence="1">
    <location>
        <begin position="35"/>
        <end position="46"/>
    </location>
</feature>
<proteinExistence type="predicted"/>
<feature type="region of interest" description="Disordered" evidence="1">
    <location>
        <begin position="1"/>
        <end position="53"/>
    </location>
</feature>
<organism evidence="2 3">
    <name type="scientific">Asparagus officinalis</name>
    <name type="common">Garden asparagus</name>
    <dbReference type="NCBI Taxonomy" id="4686"/>
    <lineage>
        <taxon>Eukaryota</taxon>
        <taxon>Viridiplantae</taxon>
        <taxon>Streptophyta</taxon>
        <taxon>Embryophyta</taxon>
        <taxon>Tracheophyta</taxon>
        <taxon>Spermatophyta</taxon>
        <taxon>Magnoliopsida</taxon>
        <taxon>Liliopsida</taxon>
        <taxon>Asparagales</taxon>
        <taxon>Asparagaceae</taxon>
        <taxon>Asparagoideae</taxon>
        <taxon>Asparagus</taxon>
    </lineage>
</organism>
<evidence type="ECO:0000313" key="2">
    <source>
        <dbReference type="EMBL" id="ONK56518.1"/>
    </source>
</evidence>
<reference evidence="3" key="1">
    <citation type="journal article" date="2017" name="Nat. Commun.">
        <title>The asparagus genome sheds light on the origin and evolution of a young Y chromosome.</title>
        <authorList>
            <person name="Harkess A."/>
            <person name="Zhou J."/>
            <person name="Xu C."/>
            <person name="Bowers J.E."/>
            <person name="Van der Hulst R."/>
            <person name="Ayyampalayam S."/>
            <person name="Mercati F."/>
            <person name="Riccardi P."/>
            <person name="McKain M.R."/>
            <person name="Kakrana A."/>
            <person name="Tang H."/>
            <person name="Ray J."/>
            <person name="Groenendijk J."/>
            <person name="Arikit S."/>
            <person name="Mathioni S.M."/>
            <person name="Nakano M."/>
            <person name="Shan H."/>
            <person name="Telgmann-Rauber A."/>
            <person name="Kanno A."/>
            <person name="Yue Z."/>
            <person name="Chen H."/>
            <person name="Li W."/>
            <person name="Chen Y."/>
            <person name="Xu X."/>
            <person name="Zhang Y."/>
            <person name="Luo S."/>
            <person name="Chen H."/>
            <person name="Gao J."/>
            <person name="Mao Z."/>
            <person name="Pires J.C."/>
            <person name="Luo M."/>
            <person name="Kudrna D."/>
            <person name="Wing R.A."/>
            <person name="Meyers B.C."/>
            <person name="Yi K."/>
            <person name="Kong H."/>
            <person name="Lavrijsen P."/>
            <person name="Sunseri F."/>
            <person name="Falavigna A."/>
            <person name="Ye Y."/>
            <person name="Leebens-Mack J.H."/>
            <person name="Chen G."/>
        </authorList>
    </citation>
    <scope>NUCLEOTIDE SEQUENCE [LARGE SCALE GENOMIC DNA]</scope>
    <source>
        <strain evidence="3">cv. DH0086</strain>
    </source>
</reference>
<name>A0A5P1E206_ASPOF</name>
<dbReference type="EMBL" id="CM007390">
    <property type="protein sequence ID" value="ONK56518.1"/>
    <property type="molecule type" value="Genomic_DNA"/>
</dbReference>
<dbReference type="Proteomes" id="UP000243459">
    <property type="component" value="Chromosome 10"/>
</dbReference>
<accession>A0A5P1E206</accession>
<sequence>MHNSARPTARGKKRSCEGGRGAGTGKSNELPAELQRGEEGGEERGEFSVVAGSQPAEYREEVRGFVSAGGVGEQEVLTELEFHLVIFLALLVNGCNQQNCVGDGYRE</sequence>
<gene>
    <name evidence="2" type="ORF">A4U43_C10F9630</name>
</gene>
<evidence type="ECO:0000256" key="1">
    <source>
        <dbReference type="SAM" id="MobiDB-lite"/>
    </source>
</evidence>
<evidence type="ECO:0000313" key="3">
    <source>
        <dbReference type="Proteomes" id="UP000243459"/>
    </source>
</evidence>
<dbReference type="Gramene" id="ONK56518">
    <property type="protein sequence ID" value="ONK56518"/>
    <property type="gene ID" value="A4U43_C10F9630"/>
</dbReference>